<name>A0AA52HA02_9PROT</name>
<dbReference type="EMBL" id="CP123872">
    <property type="protein sequence ID" value="WND03097.1"/>
    <property type="molecule type" value="Genomic_DNA"/>
</dbReference>
<comment type="catalytic activity">
    <reaction evidence="10">
        <text>L-histidinol phosphate + H2O = L-histidinol + phosphate</text>
        <dbReference type="Rhea" id="RHEA:14465"/>
        <dbReference type="ChEBI" id="CHEBI:15377"/>
        <dbReference type="ChEBI" id="CHEBI:43474"/>
        <dbReference type="ChEBI" id="CHEBI:57699"/>
        <dbReference type="ChEBI" id="CHEBI:57980"/>
        <dbReference type="EC" id="3.1.3.15"/>
    </reaction>
</comment>
<protein>
    <recommendedName>
        <fullName evidence="4 11">Histidinol-phosphatase</fullName>
        <ecNumber evidence="4 11">3.1.3.15</ecNumber>
    </recommendedName>
</protein>
<accession>A0AA52HA02</accession>
<evidence type="ECO:0000256" key="2">
    <source>
        <dbReference type="ARBA" id="ARBA00004970"/>
    </source>
</evidence>
<evidence type="ECO:0000256" key="9">
    <source>
        <dbReference type="ARBA" id="ARBA00023102"/>
    </source>
</evidence>
<dbReference type="Proteomes" id="UP001268683">
    <property type="component" value="Chromosome"/>
</dbReference>
<dbReference type="RefSeq" id="WP_310798946.1">
    <property type="nucleotide sequence ID" value="NZ_CP123872.1"/>
</dbReference>
<dbReference type="CDD" id="cd01641">
    <property type="entry name" value="Bacterial_IMPase_like_1"/>
    <property type="match status" value="1"/>
</dbReference>
<evidence type="ECO:0000256" key="4">
    <source>
        <dbReference type="ARBA" id="ARBA00013085"/>
    </source>
</evidence>
<evidence type="ECO:0000256" key="8">
    <source>
        <dbReference type="ARBA" id="ARBA00022842"/>
    </source>
</evidence>
<dbReference type="Gene3D" id="3.40.190.80">
    <property type="match status" value="1"/>
</dbReference>
<evidence type="ECO:0000256" key="6">
    <source>
        <dbReference type="ARBA" id="ARBA00022723"/>
    </source>
</evidence>
<keyword evidence="6 12" id="KW-0479">Metal-binding</keyword>
<feature type="binding site" evidence="12">
    <location>
        <position position="73"/>
    </location>
    <ligand>
        <name>Mg(2+)</name>
        <dbReference type="ChEBI" id="CHEBI:18420"/>
        <label>1</label>
        <note>catalytic</note>
    </ligand>
</feature>
<dbReference type="InterPro" id="IPR051090">
    <property type="entry name" value="Inositol_monoP_superfamily"/>
</dbReference>
<feature type="binding site" evidence="12">
    <location>
        <position position="89"/>
    </location>
    <ligand>
        <name>Mg(2+)</name>
        <dbReference type="ChEBI" id="CHEBI:18420"/>
        <label>1</label>
        <note>catalytic</note>
    </ligand>
</feature>
<dbReference type="PANTHER" id="PTHR43200:SF6">
    <property type="entry name" value="3'(2'),5'-BISPHOSPHATE NUCLEOTIDASE"/>
    <property type="match status" value="1"/>
</dbReference>
<dbReference type="InterPro" id="IPR000760">
    <property type="entry name" value="Inositol_monophosphatase-like"/>
</dbReference>
<comment type="pathway">
    <text evidence="2">Amino-acid biosynthesis; L-histidine biosynthesis; L-histidine from 5-phospho-alpha-D-ribose 1-diphosphate: step 8/9.</text>
</comment>
<dbReference type="PANTHER" id="PTHR43200">
    <property type="entry name" value="PHOSPHATASE"/>
    <property type="match status" value="1"/>
</dbReference>
<keyword evidence="14" id="KW-1185">Reference proteome</keyword>
<evidence type="ECO:0000256" key="11">
    <source>
        <dbReference type="NCBIfam" id="TIGR02067"/>
    </source>
</evidence>
<dbReference type="GO" id="GO:0000105">
    <property type="term" value="P:L-histidine biosynthetic process"/>
    <property type="evidence" value="ECO:0007669"/>
    <property type="project" value="UniProtKB-UniRule"/>
</dbReference>
<sequence length="267" mass="28890">MITDDFLREMTAVANRLADAAAKVTLTYFRQSGDVTNKLDQGFDPVTEGDKGAEKAIRAILDSDLPHHGIIGEEFGRKNDQADLVWTLDPIDGTRAFISGLPTWGTLIALSYKGVPILGVIDQPYIKERFVGSSLGSTLNGVPITTRKCSNLSHATISTTAPELFVGSERELWESLQEKTQLTRYGLDCYAYAILSAGHIDVVMETGLQIYDMAALIPVIRGAGGVATNWSGSEAGENCNSEQENGRLLAYGDPALKTELLTLTKGY</sequence>
<reference evidence="13" key="1">
    <citation type="submission" date="2023-04" db="EMBL/GenBank/DDBJ databases">
        <title>Complete genome sequence of Temperatibacter marinus.</title>
        <authorList>
            <person name="Rong J.-C."/>
            <person name="Yi M.-L."/>
            <person name="Zhao Q."/>
        </authorList>
    </citation>
    <scope>NUCLEOTIDE SEQUENCE</scope>
    <source>
        <strain evidence="13">NBRC 110045</strain>
    </source>
</reference>
<evidence type="ECO:0000256" key="1">
    <source>
        <dbReference type="ARBA" id="ARBA00001946"/>
    </source>
</evidence>
<keyword evidence="7 13" id="KW-0378">Hydrolase</keyword>
<dbReference type="Gene3D" id="3.30.540.10">
    <property type="entry name" value="Fructose-1,6-Bisphosphatase, subunit A, domain 1"/>
    <property type="match status" value="1"/>
</dbReference>
<dbReference type="EC" id="3.1.3.15" evidence="4 11"/>
<evidence type="ECO:0000256" key="3">
    <source>
        <dbReference type="ARBA" id="ARBA00009759"/>
    </source>
</evidence>
<gene>
    <name evidence="13" type="primary">hisN</name>
    <name evidence="13" type="ORF">QGN29_01795</name>
</gene>
<dbReference type="GO" id="GO:0046872">
    <property type="term" value="F:metal ion binding"/>
    <property type="evidence" value="ECO:0007669"/>
    <property type="project" value="UniProtKB-KW"/>
</dbReference>
<dbReference type="Pfam" id="PF00459">
    <property type="entry name" value="Inositol_P"/>
    <property type="match status" value="1"/>
</dbReference>
<keyword evidence="5" id="KW-0028">Amino-acid biosynthesis</keyword>
<dbReference type="AlphaFoldDB" id="A0AA52HA02"/>
<evidence type="ECO:0000256" key="5">
    <source>
        <dbReference type="ARBA" id="ARBA00022605"/>
    </source>
</evidence>
<evidence type="ECO:0000313" key="13">
    <source>
        <dbReference type="EMBL" id="WND03097.1"/>
    </source>
</evidence>
<dbReference type="GO" id="GO:0004401">
    <property type="term" value="F:histidinol-phosphatase activity"/>
    <property type="evidence" value="ECO:0007669"/>
    <property type="project" value="UniProtKB-UniRule"/>
</dbReference>
<organism evidence="13 14">
    <name type="scientific">Temperatibacter marinus</name>
    <dbReference type="NCBI Taxonomy" id="1456591"/>
    <lineage>
        <taxon>Bacteria</taxon>
        <taxon>Pseudomonadati</taxon>
        <taxon>Pseudomonadota</taxon>
        <taxon>Alphaproteobacteria</taxon>
        <taxon>Kordiimonadales</taxon>
        <taxon>Temperatibacteraceae</taxon>
        <taxon>Temperatibacter</taxon>
    </lineage>
</organism>
<feature type="binding site" evidence="12">
    <location>
        <position position="92"/>
    </location>
    <ligand>
        <name>Mg(2+)</name>
        <dbReference type="ChEBI" id="CHEBI:18420"/>
        <label>1</label>
        <note>catalytic</note>
    </ligand>
</feature>
<dbReference type="PROSITE" id="PS00629">
    <property type="entry name" value="IMP_1"/>
    <property type="match status" value="1"/>
</dbReference>
<dbReference type="NCBIfam" id="TIGR02067">
    <property type="entry name" value="his_9_HisN"/>
    <property type="match status" value="1"/>
</dbReference>
<dbReference type="FunFam" id="3.30.540.10:FF:000030">
    <property type="entry name" value="Inositol monophosphatase"/>
    <property type="match status" value="1"/>
</dbReference>
<evidence type="ECO:0000256" key="10">
    <source>
        <dbReference type="ARBA" id="ARBA00049158"/>
    </source>
</evidence>
<feature type="binding site" evidence="12">
    <location>
        <position position="212"/>
    </location>
    <ligand>
        <name>Mg(2+)</name>
        <dbReference type="ChEBI" id="CHEBI:18420"/>
        <label>1</label>
        <note>catalytic</note>
    </ligand>
</feature>
<dbReference type="KEGG" id="tmk:QGN29_01795"/>
<evidence type="ECO:0000313" key="14">
    <source>
        <dbReference type="Proteomes" id="UP001268683"/>
    </source>
</evidence>
<dbReference type="InterPro" id="IPR011809">
    <property type="entry name" value="His_9_proposed"/>
</dbReference>
<evidence type="ECO:0000256" key="12">
    <source>
        <dbReference type="PIRSR" id="PIRSR600760-2"/>
    </source>
</evidence>
<dbReference type="InterPro" id="IPR020583">
    <property type="entry name" value="Inositol_monoP_metal-BS"/>
</dbReference>
<feature type="binding site" evidence="12">
    <location>
        <position position="91"/>
    </location>
    <ligand>
        <name>Mg(2+)</name>
        <dbReference type="ChEBI" id="CHEBI:18420"/>
        <label>1</label>
        <note>catalytic</note>
    </ligand>
</feature>
<keyword evidence="8 12" id="KW-0460">Magnesium</keyword>
<dbReference type="PRINTS" id="PR00377">
    <property type="entry name" value="IMPHPHTASES"/>
</dbReference>
<proteinExistence type="inferred from homology"/>
<comment type="similarity">
    <text evidence="3">Belongs to the inositol monophosphatase superfamily.</text>
</comment>
<evidence type="ECO:0000256" key="7">
    <source>
        <dbReference type="ARBA" id="ARBA00022801"/>
    </source>
</evidence>
<keyword evidence="9" id="KW-0368">Histidine biosynthesis</keyword>
<dbReference type="SUPFAM" id="SSF56655">
    <property type="entry name" value="Carbohydrate phosphatase"/>
    <property type="match status" value="1"/>
</dbReference>
<comment type="cofactor">
    <cofactor evidence="1 12">
        <name>Mg(2+)</name>
        <dbReference type="ChEBI" id="CHEBI:18420"/>
    </cofactor>
</comment>